<reference evidence="2 3" key="1">
    <citation type="submission" date="2017-06" db="EMBL/GenBank/DDBJ databases">
        <authorList>
            <person name="Kim H.J."/>
            <person name="Triplett B.A."/>
        </authorList>
    </citation>
    <scope>NUCLEOTIDE SEQUENCE [LARGE SCALE GENOMIC DNA]</scope>
    <source>
        <strain evidence="2 3">DSM 25597</strain>
    </source>
</reference>
<feature type="chain" id="PRO_5012150374" evidence="1">
    <location>
        <begin position="30"/>
        <end position="329"/>
    </location>
</feature>
<dbReference type="RefSeq" id="WP_089373952.1">
    <property type="nucleotide sequence ID" value="NZ_BMEP01000011.1"/>
</dbReference>
<accession>A0A239DYV3</accession>
<sequence length="329" mass="37181">MRFFKNTKKRIIVIGLIVCTYSLSFQNLAAQNNELNTQGLYYAEFYDYIYRGHFEHIKITRNSADFVNIFDSYLKAYGGQCASYLPENKVPIMVDRCNEWMVEKDFYGNEVSRTCVGWTEVESGLFAKPGLYNAKEKFVSQVALDVAGAEFGILFDENAIGNSVDKIHKIKGLKADMQQFFRLNGCKGAVLELFEKNLKAFALQTKPTRLTSQSMYQKVKNSGGPTGNQNYTKLLNDLVANQSKTWAMNKYVTNSVNGVRVTARDGQSRPREMTANYSYSSMFGSSKGSVRVTFENGLPACMYFFDFPRNCKTPNSSIVASYATGNYKM</sequence>
<dbReference type="AlphaFoldDB" id="A0A239DYV3"/>
<feature type="signal peptide" evidence="1">
    <location>
        <begin position="1"/>
        <end position="29"/>
    </location>
</feature>
<gene>
    <name evidence="2" type="ORF">SAMN06265376_112101</name>
</gene>
<keyword evidence="1" id="KW-0732">Signal</keyword>
<protein>
    <submittedName>
        <fullName evidence="2">Uncharacterized protein</fullName>
    </submittedName>
</protein>
<proteinExistence type="predicted"/>
<evidence type="ECO:0000313" key="3">
    <source>
        <dbReference type="Proteomes" id="UP000198379"/>
    </source>
</evidence>
<name>A0A239DYV3_9FLAO</name>
<evidence type="ECO:0000256" key="1">
    <source>
        <dbReference type="SAM" id="SignalP"/>
    </source>
</evidence>
<dbReference type="Proteomes" id="UP000198379">
    <property type="component" value="Unassembled WGS sequence"/>
</dbReference>
<dbReference type="EMBL" id="FZNY01000012">
    <property type="protein sequence ID" value="SNS36882.1"/>
    <property type="molecule type" value="Genomic_DNA"/>
</dbReference>
<keyword evidence="3" id="KW-1185">Reference proteome</keyword>
<dbReference type="OrthoDB" id="8482296at2"/>
<organism evidence="2 3">
    <name type="scientific">Dokdonia pacifica</name>
    <dbReference type="NCBI Taxonomy" id="1627892"/>
    <lineage>
        <taxon>Bacteria</taxon>
        <taxon>Pseudomonadati</taxon>
        <taxon>Bacteroidota</taxon>
        <taxon>Flavobacteriia</taxon>
        <taxon>Flavobacteriales</taxon>
        <taxon>Flavobacteriaceae</taxon>
        <taxon>Dokdonia</taxon>
    </lineage>
</organism>
<evidence type="ECO:0000313" key="2">
    <source>
        <dbReference type="EMBL" id="SNS36882.1"/>
    </source>
</evidence>